<sequence>MKHKNKLIVSSIGLSLMLGGCLDMNSSGVDKENDKQQETQDEQLAKETYVSVQDYTGEGYELDNGEKTDKIAEENREEIDKAVKAFFRDSYKTEVVVHNVVGAADGATVFVESVGEPHFYTYAIIPIDVERGVVLTDKVWSQEGQVENSIKTGIFAMIFDAEIATLDQYIEGVVNEYPVVGFTNEALENVRAGGYSTPYYYLNTMGDSLDSLFDLYIKNPELSREEWKKKFDKNNYPADGIITTVYLYMEEEGVEPDKEVFNKIVSDIENMDGLAKGTYSVFLNDNLVDKSSSRGVKDNSLERSFPDDIIKE</sequence>
<dbReference type="PROSITE" id="PS51257">
    <property type="entry name" value="PROKAR_LIPOPROTEIN"/>
    <property type="match status" value="1"/>
</dbReference>
<comment type="caution">
    <text evidence="1">The sequence shown here is derived from an EMBL/GenBank/DDBJ whole genome shotgun (WGS) entry which is preliminary data.</text>
</comment>
<organism evidence="1 2">
    <name type="scientific">Metabacillus herbersteinensis</name>
    <dbReference type="NCBI Taxonomy" id="283816"/>
    <lineage>
        <taxon>Bacteria</taxon>
        <taxon>Bacillati</taxon>
        <taxon>Bacillota</taxon>
        <taxon>Bacilli</taxon>
        <taxon>Bacillales</taxon>
        <taxon>Bacillaceae</taxon>
        <taxon>Metabacillus</taxon>
    </lineage>
</organism>
<dbReference type="Proteomes" id="UP001589854">
    <property type="component" value="Unassembled WGS sequence"/>
</dbReference>
<evidence type="ECO:0000313" key="1">
    <source>
        <dbReference type="EMBL" id="MFC0274541.1"/>
    </source>
</evidence>
<accession>A0ABV6GLI4</accession>
<dbReference type="InterPro" id="IPR012873">
    <property type="entry name" value="DUF1672"/>
</dbReference>
<dbReference type="Pfam" id="PF07901">
    <property type="entry name" value="DUF1672"/>
    <property type="match status" value="1"/>
</dbReference>
<reference evidence="1 2" key="1">
    <citation type="submission" date="2024-09" db="EMBL/GenBank/DDBJ databases">
        <authorList>
            <person name="Sun Q."/>
            <person name="Mori K."/>
        </authorList>
    </citation>
    <scope>NUCLEOTIDE SEQUENCE [LARGE SCALE GENOMIC DNA]</scope>
    <source>
        <strain evidence="1 2">CCM 7228</strain>
    </source>
</reference>
<protein>
    <submittedName>
        <fullName evidence="1">DUF1672 family protein</fullName>
    </submittedName>
</protein>
<dbReference type="RefSeq" id="WP_378938890.1">
    <property type="nucleotide sequence ID" value="NZ_JBHLVO010000038.1"/>
</dbReference>
<dbReference type="EMBL" id="JBHLVO010000038">
    <property type="protein sequence ID" value="MFC0274541.1"/>
    <property type="molecule type" value="Genomic_DNA"/>
</dbReference>
<keyword evidence="2" id="KW-1185">Reference proteome</keyword>
<proteinExistence type="predicted"/>
<gene>
    <name evidence="1" type="ORF">ACFFIX_24740</name>
</gene>
<evidence type="ECO:0000313" key="2">
    <source>
        <dbReference type="Proteomes" id="UP001589854"/>
    </source>
</evidence>
<name>A0ABV6GLI4_9BACI</name>